<dbReference type="PROSITE" id="PS00108">
    <property type="entry name" value="PROTEIN_KINASE_ST"/>
    <property type="match status" value="1"/>
</dbReference>
<evidence type="ECO:0000256" key="3">
    <source>
        <dbReference type="ARBA" id="ARBA00022679"/>
    </source>
</evidence>
<feature type="domain" description="PASTA" evidence="12">
    <location>
        <begin position="359"/>
        <end position="422"/>
    </location>
</feature>
<evidence type="ECO:0000256" key="1">
    <source>
        <dbReference type="ARBA" id="ARBA00012513"/>
    </source>
</evidence>
<keyword evidence="6" id="KW-0067">ATP-binding</keyword>
<dbReference type="FunFam" id="3.30.200.20:FF:000035">
    <property type="entry name" value="Serine/threonine protein kinase Stk1"/>
    <property type="match status" value="1"/>
</dbReference>
<feature type="region of interest" description="Disordered" evidence="9">
    <location>
        <begin position="520"/>
        <end position="546"/>
    </location>
</feature>
<dbReference type="Pfam" id="PF03793">
    <property type="entry name" value="PASTA"/>
    <property type="match status" value="4"/>
</dbReference>
<comment type="catalytic activity">
    <reaction evidence="7">
        <text>L-threonyl-[protein] + ATP = O-phospho-L-threonyl-[protein] + ADP + H(+)</text>
        <dbReference type="Rhea" id="RHEA:46608"/>
        <dbReference type="Rhea" id="RHEA-COMP:11060"/>
        <dbReference type="Rhea" id="RHEA-COMP:11605"/>
        <dbReference type="ChEBI" id="CHEBI:15378"/>
        <dbReference type="ChEBI" id="CHEBI:30013"/>
        <dbReference type="ChEBI" id="CHEBI:30616"/>
        <dbReference type="ChEBI" id="CHEBI:61977"/>
        <dbReference type="ChEBI" id="CHEBI:456216"/>
        <dbReference type="EC" id="2.7.11.1"/>
    </reaction>
</comment>
<dbReference type="NCBIfam" id="NF033483">
    <property type="entry name" value="PknB_PASTA_kin"/>
    <property type="match status" value="1"/>
</dbReference>
<feature type="compositionally biased region" description="Gly residues" evidence="9">
    <location>
        <begin position="620"/>
        <end position="652"/>
    </location>
</feature>
<comment type="catalytic activity">
    <reaction evidence="8">
        <text>L-seryl-[protein] + ATP = O-phospho-L-seryl-[protein] + ADP + H(+)</text>
        <dbReference type="Rhea" id="RHEA:17989"/>
        <dbReference type="Rhea" id="RHEA-COMP:9863"/>
        <dbReference type="Rhea" id="RHEA-COMP:11604"/>
        <dbReference type="ChEBI" id="CHEBI:15378"/>
        <dbReference type="ChEBI" id="CHEBI:29999"/>
        <dbReference type="ChEBI" id="CHEBI:30616"/>
        <dbReference type="ChEBI" id="CHEBI:83421"/>
        <dbReference type="ChEBI" id="CHEBI:456216"/>
        <dbReference type="EC" id="2.7.11.1"/>
    </reaction>
</comment>
<feature type="transmembrane region" description="Helical" evidence="10">
    <location>
        <begin position="333"/>
        <end position="354"/>
    </location>
</feature>
<keyword evidence="2" id="KW-0723">Serine/threonine-protein kinase</keyword>
<protein>
    <recommendedName>
        <fullName evidence="1">non-specific serine/threonine protein kinase</fullName>
        <ecNumber evidence="1">2.7.11.1</ecNumber>
    </recommendedName>
</protein>
<dbReference type="Pfam" id="PF00069">
    <property type="entry name" value="Pkinase"/>
    <property type="match status" value="1"/>
</dbReference>
<dbReference type="GO" id="GO:0005524">
    <property type="term" value="F:ATP binding"/>
    <property type="evidence" value="ECO:0007669"/>
    <property type="project" value="UniProtKB-KW"/>
</dbReference>
<dbReference type="SUPFAM" id="SSF56112">
    <property type="entry name" value="Protein kinase-like (PK-like)"/>
    <property type="match status" value="1"/>
</dbReference>
<keyword evidence="4" id="KW-0547">Nucleotide-binding</keyword>
<name>A0A4P6Q024_9ACTN</name>
<dbReference type="GO" id="GO:0106310">
    <property type="term" value="F:protein serine kinase activity"/>
    <property type="evidence" value="ECO:0007669"/>
    <property type="project" value="RHEA"/>
</dbReference>
<sequence>MTTADPLVGTTLDHRYHVEARVASGGMATVYVARDLRLDRRLACKVMHASLAQDPAFVRRFINEAHSVAKLSHPNVVQVYDQGTDQGHVYLAMEYVPGQTLREMLNERGRLAPADALDIISPVLAALGAAHQAGLVHRDVKPENVLLTEDGRVKVADFGLARAVESAQQGTTKTGAVMGTAAYLAPEQIERGAADARTDVYAAGIMLYELLTGTQPHTGDTPISIAYQHVNEDVPRPSRVVAGLPPQIDTLVTRATERDPRYRPGDAGQYLALVLNTKSDASGEYSADASPPGSGGNDTLVVETGGLAEAAPAEPGGRGRRGRRRLALDYRSYPMMLVAGVLAVVMLAGGWWFLVGRYEPVPDIVGMPEQDAAAVLGSVPVRMEVGDKRVYSEEDPGRIAEVEPAVGERILPQDTVTVYLSKGPQTVEMPDLVGQNAQDARAALEDDGFTRIQEEEADSEDQPAGTVIGTDPEPGSDADREAPVTLTVSAGFDIPDVVGRQQDQARNMLQEKGLRVSITEQPSEDVPEGEVISQEPGAGGTVSSGDSVTLTVSSGPEDIEIPDVAGWKVKDAKKRLEDLGFTVKVTRILGGDRVSQYNPQGSAPEGTEIELVVSPFAPQGGNGGPGQGGGQGGQGGQGGNGNQGDQGDGGDD</sequence>
<evidence type="ECO:0000313" key="13">
    <source>
        <dbReference type="EMBL" id="QBI53815.1"/>
    </source>
</evidence>
<evidence type="ECO:0000256" key="6">
    <source>
        <dbReference type="ARBA" id="ARBA00022840"/>
    </source>
</evidence>
<feature type="domain" description="PASTA" evidence="12">
    <location>
        <begin position="423"/>
        <end position="490"/>
    </location>
</feature>
<keyword evidence="10" id="KW-0812">Transmembrane</keyword>
<feature type="domain" description="Protein kinase" evidence="11">
    <location>
        <begin position="16"/>
        <end position="275"/>
    </location>
</feature>
<dbReference type="GO" id="GO:0045717">
    <property type="term" value="P:negative regulation of fatty acid biosynthetic process"/>
    <property type="evidence" value="ECO:0007669"/>
    <property type="project" value="UniProtKB-ARBA"/>
</dbReference>
<organism evidence="13 14">
    <name type="scientific">Streptomonospora litoralis</name>
    <dbReference type="NCBI Taxonomy" id="2498135"/>
    <lineage>
        <taxon>Bacteria</taxon>
        <taxon>Bacillati</taxon>
        <taxon>Actinomycetota</taxon>
        <taxon>Actinomycetes</taxon>
        <taxon>Streptosporangiales</taxon>
        <taxon>Nocardiopsidaceae</taxon>
        <taxon>Streptomonospora</taxon>
    </lineage>
</organism>
<feature type="domain" description="PASTA" evidence="12">
    <location>
        <begin position="491"/>
        <end position="554"/>
    </location>
</feature>
<dbReference type="PANTHER" id="PTHR43289">
    <property type="entry name" value="MITOGEN-ACTIVATED PROTEIN KINASE KINASE KINASE 20-RELATED"/>
    <property type="match status" value="1"/>
</dbReference>
<dbReference type="PROSITE" id="PS51178">
    <property type="entry name" value="PASTA"/>
    <property type="match status" value="4"/>
</dbReference>
<feature type="domain" description="PASTA" evidence="12">
    <location>
        <begin position="555"/>
        <end position="615"/>
    </location>
</feature>
<evidence type="ECO:0000256" key="5">
    <source>
        <dbReference type="ARBA" id="ARBA00022777"/>
    </source>
</evidence>
<gene>
    <name evidence="13" type="primary">spk1</name>
    <name evidence="13" type="ORF">EKD16_10145</name>
</gene>
<evidence type="ECO:0000256" key="8">
    <source>
        <dbReference type="ARBA" id="ARBA00048679"/>
    </source>
</evidence>
<dbReference type="InterPro" id="IPR005543">
    <property type="entry name" value="PASTA_dom"/>
</dbReference>
<keyword evidence="5 13" id="KW-0418">Kinase</keyword>
<dbReference type="KEGG" id="strr:EKD16_10145"/>
<evidence type="ECO:0000259" key="12">
    <source>
        <dbReference type="PROSITE" id="PS51178"/>
    </source>
</evidence>
<keyword evidence="3 13" id="KW-0808">Transferase</keyword>
<dbReference type="FunFam" id="1.10.510.10:FF:000021">
    <property type="entry name" value="Serine/threonine protein kinase"/>
    <property type="match status" value="1"/>
</dbReference>
<evidence type="ECO:0000256" key="4">
    <source>
        <dbReference type="ARBA" id="ARBA00022741"/>
    </source>
</evidence>
<evidence type="ECO:0000256" key="9">
    <source>
        <dbReference type="SAM" id="MobiDB-lite"/>
    </source>
</evidence>
<evidence type="ECO:0000259" key="11">
    <source>
        <dbReference type="PROSITE" id="PS50011"/>
    </source>
</evidence>
<reference evidence="13 14" key="1">
    <citation type="submission" date="2019-02" db="EMBL/GenBank/DDBJ databases">
        <authorList>
            <person name="Khodamoradi S."/>
            <person name="Hahnke R.L."/>
            <person name="Kaempfer P."/>
            <person name="Schumann P."/>
            <person name="Rohde M."/>
            <person name="Steinert M."/>
            <person name="Luzhetskyy A."/>
            <person name="Wink J."/>
            <person name="Ruckert C."/>
        </authorList>
    </citation>
    <scope>NUCLEOTIDE SEQUENCE [LARGE SCALE GENOMIC DNA]</scope>
    <source>
        <strain evidence="13 14">M2</strain>
    </source>
</reference>
<dbReference type="InterPro" id="IPR000719">
    <property type="entry name" value="Prot_kinase_dom"/>
</dbReference>
<evidence type="ECO:0000256" key="10">
    <source>
        <dbReference type="SAM" id="Phobius"/>
    </source>
</evidence>
<dbReference type="CDD" id="cd06577">
    <property type="entry name" value="PASTA_pknB"/>
    <property type="match status" value="4"/>
</dbReference>
<feature type="region of interest" description="Disordered" evidence="9">
    <location>
        <begin position="454"/>
        <end position="479"/>
    </location>
</feature>
<dbReference type="Gene3D" id="1.10.510.10">
    <property type="entry name" value="Transferase(Phosphotransferase) domain 1"/>
    <property type="match status" value="1"/>
</dbReference>
<accession>A0A4P6Q024</accession>
<dbReference type="SMART" id="SM00740">
    <property type="entry name" value="PASTA"/>
    <property type="match status" value="4"/>
</dbReference>
<dbReference type="InterPro" id="IPR011009">
    <property type="entry name" value="Kinase-like_dom_sf"/>
</dbReference>
<dbReference type="EMBL" id="CP036455">
    <property type="protein sequence ID" value="QBI53815.1"/>
    <property type="molecule type" value="Genomic_DNA"/>
</dbReference>
<keyword evidence="10" id="KW-1133">Transmembrane helix</keyword>
<dbReference type="Proteomes" id="UP000292235">
    <property type="component" value="Chromosome"/>
</dbReference>
<proteinExistence type="predicted"/>
<dbReference type="Gene3D" id="3.30.200.20">
    <property type="entry name" value="Phosphorylase Kinase, domain 1"/>
    <property type="match status" value="1"/>
</dbReference>
<evidence type="ECO:0000256" key="7">
    <source>
        <dbReference type="ARBA" id="ARBA00047899"/>
    </source>
</evidence>
<dbReference type="AlphaFoldDB" id="A0A4P6Q024"/>
<keyword evidence="14" id="KW-1185">Reference proteome</keyword>
<dbReference type="CDD" id="cd14014">
    <property type="entry name" value="STKc_PknB_like"/>
    <property type="match status" value="1"/>
</dbReference>
<evidence type="ECO:0000256" key="2">
    <source>
        <dbReference type="ARBA" id="ARBA00022527"/>
    </source>
</evidence>
<feature type="region of interest" description="Disordered" evidence="9">
    <location>
        <begin position="614"/>
        <end position="652"/>
    </location>
</feature>
<dbReference type="GO" id="GO:0004674">
    <property type="term" value="F:protein serine/threonine kinase activity"/>
    <property type="evidence" value="ECO:0007669"/>
    <property type="project" value="UniProtKB-KW"/>
</dbReference>
<dbReference type="PANTHER" id="PTHR43289:SF34">
    <property type="entry name" value="SERINE_THREONINE-PROTEIN KINASE YBDM-RELATED"/>
    <property type="match status" value="1"/>
</dbReference>
<dbReference type="InterPro" id="IPR008271">
    <property type="entry name" value="Ser/Thr_kinase_AS"/>
</dbReference>
<evidence type="ECO:0000313" key="14">
    <source>
        <dbReference type="Proteomes" id="UP000292235"/>
    </source>
</evidence>
<dbReference type="SMART" id="SM00220">
    <property type="entry name" value="S_TKc"/>
    <property type="match status" value="1"/>
</dbReference>
<dbReference type="EC" id="2.7.11.1" evidence="1"/>
<feature type="region of interest" description="Disordered" evidence="9">
    <location>
        <begin position="282"/>
        <end position="301"/>
    </location>
</feature>
<dbReference type="PROSITE" id="PS50011">
    <property type="entry name" value="PROTEIN_KINASE_DOM"/>
    <property type="match status" value="1"/>
</dbReference>
<dbReference type="Gene3D" id="3.30.10.20">
    <property type="match status" value="4"/>
</dbReference>
<keyword evidence="10" id="KW-0472">Membrane</keyword>